<dbReference type="GeneID" id="94027963"/>
<organism evidence="1 2">
    <name type="scientific">Prevotella jejuni</name>
    <dbReference type="NCBI Taxonomy" id="1177574"/>
    <lineage>
        <taxon>Bacteria</taxon>
        <taxon>Pseudomonadati</taxon>
        <taxon>Bacteroidota</taxon>
        <taxon>Bacteroidia</taxon>
        <taxon>Bacteroidales</taxon>
        <taxon>Prevotellaceae</taxon>
        <taxon>Prevotella</taxon>
    </lineage>
</organism>
<comment type="caution">
    <text evidence="1">The sequence shown here is derived from an EMBL/GenBank/DDBJ whole genome shotgun (WGS) entry which is preliminary data.</text>
</comment>
<evidence type="ECO:0000313" key="2">
    <source>
        <dbReference type="Proteomes" id="UP000198427"/>
    </source>
</evidence>
<proteinExistence type="predicted"/>
<dbReference type="OrthoDB" id="1067533at2"/>
<dbReference type="InterPro" id="IPR032508">
    <property type="entry name" value="FecR_C"/>
</dbReference>
<dbReference type="Pfam" id="PF16344">
    <property type="entry name" value="FecR_C"/>
    <property type="match status" value="1"/>
</dbReference>
<keyword evidence="2" id="KW-1185">Reference proteome</keyword>
<dbReference type="AlphaFoldDB" id="A0A2K9H8E9"/>
<dbReference type="EMBL" id="FZNZ01000002">
    <property type="protein sequence ID" value="SNR62172.1"/>
    <property type="molecule type" value="Genomic_DNA"/>
</dbReference>
<evidence type="ECO:0000313" key="1">
    <source>
        <dbReference type="EMBL" id="SNR62172.1"/>
    </source>
</evidence>
<name>A0A2K9H8E9_9BACT</name>
<accession>A0A2K9H8E9</accession>
<sequence>MNNKQSEEKQRIFLNMLDHPEKYTTKEIEALLADEEISAFASYLAMTKRAMKRHEDEDIDVNAEWEHFAIEHSIPQRRNWKRIAASTIGIIFISGLAFAATVQLGILPFFGSKEEVETHPKTPHITATDSIKKAQAERKAVSDSLNRVLLHKTDSIPPQPIVFEDTSLKTIVDAIAAYYHVDVKVLNPVSTHIRLYFKWDRQCNLQQNIELLNAFDRVKVSYSDNTLTIE</sequence>
<dbReference type="KEGG" id="pje:CRM71_00710"/>
<dbReference type="Gene3D" id="3.55.50.30">
    <property type="match status" value="1"/>
</dbReference>
<gene>
    <name evidence="1" type="ORF">SAMN06265364_1022</name>
</gene>
<reference evidence="1 2" key="1">
    <citation type="submission" date="2017-06" db="EMBL/GenBank/DDBJ databases">
        <authorList>
            <person name="Varghese N."/>
            <person name="Submissions S."/>
        </authorList>
    </citation>
    <scope>NUCLEOTIDE SEQUENCE [LARGE SCALE GENOMIC DNA]</scope>
    <source>
        <strain evidence="1 2">DSM 26989</strain>
    </source>
</reference>
<dbReference type="Proteomes" id="UP000198427">
    <property type="component" value="Unassembled WGS sequence"/>
</dbReference>
<protein>
    <submittedName>
        <fullName evidence="1">Uncharacterized protein</fullName>
    </submittedName>
</protein>
<dbReference type="RefSeq" id="WP_089365269.1">
    <property type="nucleotide sequence ID" value="NZ_CP023863.1"/>
</dbReference>